<evidence type="ECO:0000313" key="2">
    <source>
        <dbReference type="EMBL" id="MFC4824587.1"/>
    </source>
</evidence>
<feature type="region of interest" description="Disordered" evidence="1">
    <location>
        <begin position="253"/>
        <end position="309"/>
    </location>
</feature>
<dbReference type="Proteomes" id="UP001595945">
    <property type="component" value="Unassembled WGS sequence"/>
</dbReference>
<gene>
    <name evidence="2" type="ORF">ACFO9K_09945</name>
</gene>
<feature type="compositionally biased region" description="Polar residues" evidence="1">
    <location>
        <begin position="279"/>
        <end position="288"/>
    </location>
</feature>
<reference evidence="2 3" key="1">
    <citation type="journal article" date="2019" name="Int. J. Syst. Evol. Microbiol.">
        <title>The Global Catalogue of Microorganisms (GCM) 10K type strain sequencing project: providing services to taxonomists for standard genome sequencing and annotation.</title>
        <authorList>
            <consortium name="The Broad Institute Genomics Platform"/>
            <consortium name="The Broad Institute Genome Sequencing Center for Infectious Disease"/>
            <person name="Wu L."/>
            <person name="Ma J."/>
        </authorList>
    </citation>
    <scope>NUCLEOTIDE SEQUENCE [LARGE SCALE GENOMIC DNA]</scope>
    <source>
        <strain evidence="2 3">XZYJ18</strain>
    </source>
</reference>
<dbReference type="InterPro" id="IPR006311">
    <property type="entry name" value="TAT_signal"/>
</dbReference>
<proteinExistence type="predicted"/>
<name>A0ABD5Q1F3_9EURY</name>
<evidence type="ECO:0008006" key="4">
    <source>
        <dbReference type="Google" id="ProtNLM"/>
    </source>
</evidence>
<sequence>MARDTQAGEQEEESSLLDRRSYLKATGTALVGAVAGAGVTASTAGATPVSGNWEIRNRYIETGSNELGIGCAVTDPDGEGVIEHVYIRSTASSDKPAIWVDPKKHVGHLTIKNVHIEGHADNAIYAELHEPWGAGGTLTIEDCYLHDNTRGNLRVNGGTEVRNTHIHNTGENFPTRGYLCAGHFSYYEGGGEINVRHCQIDIDGSNVKNGSNHLALMTRGSTSAYGDYGSNIPTVTVSNSQVAGEIDAHEGNITLQNSGRNPTIDPPKGVPMTPDEAENGTTSATGPTWSEVGGGSGSSETETSESDQQGTVLELVASADAQNAAYEFTVEGGVTKHTVDDQIGAEGNDSITDNGDGTVTVTGASGNGYGDAYVVEGTVTAMQLDAAKWTLRYGGEQTSVGDLTDSGSGSSDLPNMLVIDGTDKPNTASAYQFAVSGNAAKNDSLGSINPADEVGDGTITGRVIGGKDAYRFSGEITDFTVDGPVAVELDSQS</sequence>
<comment type="caution">
    <text evidence="2">The sequence shown here is derived from an EMBL/GenBank/DDBJ whole genome shotgun (WGS) entry which is preliminary data.</text>
</comment>
<dbReference type="PROSITE" id="PS51318">
    <property type="entry name" value="TAT"/>
    <property type="match status" value="1"/>
</dbReference>
<dbReference type="GeneID" id="73044725"/>
<organism evidence="2 3">
    <name type="scientific">Halorussus aquaticus</name>
    <dbReference type="NCBI Taxonomy" id="2953748"/>
    <lineage>
        <taxon>Archaea</taxon>
        <taxon>Methanobacteriati</taxon>
        <taxon>Methanobacteriota</taxon>
        <taxon>Stenosarchaea group</taxon>
        <taxon>Halobacteria</taxon>
        <taxon>Halobacteriales</taxon>
        <taxon>Haladaptataceae</taxon>
        <taxon>Halorussus</taxon>
    </lineage>
</organism>
<accession>A0ABD5Q1F3</accession>
<evidence type="ECO:0000256" key="1">
    <source>
        <dbReference type="SAM" id="MobiDB-lite"/>
    </source>
</evidence>
<dbReference type="InterPro" id="IPR011050">
    <property type="entry name" value="Pectin_lyase_fold/virulence"/>
</dbReference>
<dbReference type="AlphaFoldDB" id="A0ABD5Q1F3"/>
<protein>
    <recommendedName>
        <fullName evidence="4">Right handed beta helix region</fullName>
    </recommendedName>
</protein>
<dbReference type="EMBL" id="JBHSHT010000001">
    <property type="protein sequence ID" value="MFC4824587.1"/>
    <property type="molecule type" value="Genomic_DNA"/>
</dbReference>
<dbReference type="SUPFAM" id="SSF51126">
    <property type="entry name" value="Pectin lyase-like"/>
    <property type="match status" value="1"/>
</dbReference>
<dbReference type="RefSeq" id="WP_254269679.1">
    <property type="nucleotide sequence ID" value="NZ_CP100400.1"/>
</dbReference>
<keyword evidence="3" id="KW-1185">Reference proteome</keyword>
<evidence type="ECO:0000313" key="3">
    <source>
        <dbReference type="Proteomes" id="UP001595945"/>
    </source>
</evidence>